<evidence type="ECO:0000313" key="6">
    <source>
        <dbReference type="EMBL" id="MYR31116.1"/>
    </source>
</evidence>
<organism evidence="6 7">
    <name type="scientific">Nocardiopsis alba</name>
    <dbReference type="NCBI Taxonomy" id="53437"/>
    <lineage>
        <taxon>Bacteria</taxon>
        <taxon>Bacillati</taxon>
        <taxon>Actinomycetota</taxon>
        <taxon>Actinomycetes</taxon>
        <taxon>Streptosporangiales</taxon>
        <taxon>Nocardiopsidaceae</taxon>
        <taxon>Nocardiopsis</taxon>
    </lineage>
</organism>
<dbReference type="Gene3D" id="2.30.40.10">
    <property type="entry name" value="Urease, subunit C, domain 1"/>
    <property type="match status" value="1"/>
</dbReference>
<dbReference type="NCBIfam" id="NF006681">
    <property type="entry name" value="PRK09229.1-2"/>
    <property type="match status" value="1"/>
</dbReference>
<dbReference type="NCBIfam" id="TIGR02022">
    <property type="entry name" value="hutF"/>
    <property type="match status" value="1"/>
</dbReference>
<evidence type="ECO:0000256" key="2">
    <source>
        <dbReference type="ARBA" id="ARBA00022723"/>
    </source>
</evidence>
<proteinExistence type="predicted"/>
<dbReference type="GO" id="GO:0019239">
    <property type="term" value="F:deaminase activity"/>
    <property type="evidence" value="ECO:0007669"/>
    <property type="project" value="TreeGrafter"/>
</dbReference>
<dbReference type="RefSeq" id="WP_161110144.1">
    <property type="nucleotide sequence ID" value="NZ_JBEYHW010000014.1"/>
</dbReference>
<sequence length="462" mass="48369">MSVPEGPRIPGERRYWCEHAWTGGPTAEAGVLLTVDPGGRLTSVTAGTEPPIDAERLSGLTLPGLANAHSHAFHRALRGRTHADGGSFWTWREVMYRAAERLDPESYHRLARAVYAEMALAGVACVGEFHYLHHAPGGRRYADPGVMGHALTSAAADAGIRITLLDVCYLAGGLGEDGGHPPPTGPQLRFGDGTVDAWAERVRGTRVEGAHARAGVAAHSVRAVPAKDLPEVARVADSGGMPLHVHVSEQPAENAACLAAYGLTPTGVLAEAGALTERTTLVHATHLTDADVDTVRAHGAAVCLCPTTERDLADGLPRTGDLVAGPRPVPLSLGSDQHARTDLFEEARGVELHERLRTHRRGTLDGGALLRAATVDGHAGLGWTDAGALTPGARADLVNVPLDGVGLAGADPDRAVDAVVFGATASDVRHVMVDGVWIVRDGAHTLVPDTARELDSAIKELL</sequence>
<evidence type="ECO:0000256" key="3">
    <source>
        <dbReference type="ARBA" id="ARBA00022801"/>
    </source>
</evidence>
<gene>
    <name evidence="6" type="ORF">GTW20_02210</name>
</gene>
<dbReference type="SUPFAM" id="SSF51556">
    <property type="entry name" value="Metallo-dependent hydrolases"/>
    <property type="match status" value="1"/>
</dbReference>
<evidence type="ECO:0000259" key="5">
    <source>
        <dbReference type="Pfam" id="PF01979"/>
    </source>
</evidence>
<dbReference type="AlphaFoldDB" id="A0A7K2IMN8"/>
<dbReference type="GO" id="GO:0046872">
    <property type="term" value="F:metal ion binding"/>
    <property type="evidence" value="ECO:0007669"/>
    <property type="project" value="UniProtKB-KW"/>
</dbReference>
<accession>A0A7K2IMN8</accession>
<name>A0A7K2IMN8_9ACTN</name>
<dbReference type="PANTHER" id="PTHR11271">
    <property type="entry name" value="GUANINE DEAMINASE"/>
    <property type="match status" value="1"/>
</dbReference>
<reference evidence="6 7" key="1">
    <citation type="journal article" date="2019" name="Nat. Commun.">
        <title>The antimicrobial potential of Streptomyces from insect microbiomes.</title>
        <authorList>
            <person name="Chevrette M.G."/>
            <person name="Carlson C.M."/>
            <person name="Ortega H.E."/>
            <person name="Thomas C."/>
            <person name="Ananiev G.E."/>
            <person name="Barns K.J."/>
            <person name="Book A.J."/>
            <person name="Cagnazzo J."/>
            <person name="Carlos C."/>
            <person name="Flanigan W."/>
            <person name="Grubbs K.J."/>
            <person name="Horn H.A."/>
            <person name="Hoffmann F.M."/>
            <person name="Klassen J.L."/>
            <person name="Knack J.J."/>
            <person name="Lewin G.R."/>
            <person name="McDonald B.R."/>
            <person name="Muller L."/>
            <person name="Melo W.G.P."/>
            <person name="Pinto-Tomas A.A."/>
            <person name="Schmitz A."/>
            <person name="Wendt-Pienkowski E."/>
            <person name="Wildman S."/>
            <person name="Zhao M."/>
            <person name="Zhang F."/>
            <person name="Bugni T.S."/>
            <person name="Andes D.R."/>
            <person name="Pupo M.T."/>
            <person name="Currie C.R."/>
        </authorList>
    </citation>
    <scope>NUCLEOTIDE SEQUENCE [LARGE SCALE GENOMIC DNA]</scope>
    <source>
        <strain evidence="6 7">SID5840</strain>
    </source>
</reference>
<dbReference type="GO" id="GO:0050416">
    <property type="term" value="F:formimidoylglutamate deiminase activity"/>
    <property type="evidence" value="ECO:0007669"/>
    <property type="project" value="UniProtKB-EC"/>
</dbReference>
<protein>
    <submittedName>
        <fullName evidence="6">Formimidoylglutamate deiminase</fullName>
        <ecNumber evidence="6">3.5.3.13</ecNumber>
    </submittedName>
</protein>
<evidence type="ECO:0000256" key="1">
    <source>
        <dbReference type="ARBA" id="ARBA00001947"/>
    </source>
</evidence>
<dbReference type="InterPro" id="IPR032466">
    <property type="entry name" value="Metal_Hydrolase"/>
</dbReference>
<keyword evidence="3 6" id="KW-0378">Hydrolase</keyword>
<dbReference type="EMBL" id="WWHY01000001">
    <property type="protein sequence ID" value="MYR31116.1"/>
    <property type="molecule type" value="Genomic_DNA"/>
</dbReference>
<dbReference type="PANTHER" id="PTHR11271:SF48">
    <property type="entry name" value="AMIDOHYDROLASE-RELATED DOMAIN-CONTAINING PROTEIN"/>
    <property type="match status" value="1"/>
</dbReference>
<dbReference type="InterPro" id="IPR006680">
    <property type="entry name" value="Amidohydro-rel"/>
</dbReference>
<dbReference type="Pfam" id="PF01979">
    <property type="entry name" value="Amidohydro_1"/>
    <property type="match status" value="1"/>
</dbReference>
<dbReference type="Gene3D" id="3.20.20.140">
    <property type="entry name" value="Metal-dependent hydrolases"/>
    <property type="match status" value="1"/>
</dbReference>
<keyword evidence="2" id="KW-0479">Metal-binding</keyword>
<evidence type="ECO:0000256" key="4">
    <source>
        <dbReference type="ARBA" id="ARBA00022833"/>
    </source>
</evidence>
<dbReference type="InterPro" id="IPR011059">
    <property type="entry name" value="Metal-dep_hydrolase_composite"/>
</dbReference>
<dbReference type="Proteomes" id="UP000467124">
    <property type="component" value="Unassembled WGS sequence"/>
</dbReference>
<dbReference type="SUPFAM" id="SSF51338">
    <property type="entry name" value="Composite domain of metallo-dependent hydrolases"/>
    <property type="match status" value="1"/>
</dbReference>
<comment type="cofactor">
    <cofactor evidence="1">
        <name>Zn(2+)</name>
        <dbReference type="ChEBI" id="CHEBI:29105"/>
    </cofactor>
</comment>
<feature type="domain" description="Amidohydrolase-related" evidence="5">
    <location>
        <begin position="62"/>
        <end position="437"/>
    </location>
</feature>
<keyword evidence="4" id="KW-0862">Zinc</keyword>
<dbReference type="InterPro" id="IPR010252">
    <property type="entry name" value="HutF"/>
</dbReference>
<comment type="caution">
    <text evidence="6">The sequence shown here is derived from an EMBL/GenBank/DDBJ whole genome shotgun (WGS) entry which is preliminary data.</text>
</comment>
<dbReference type="EC" id="3.5.3.13" evidence="6"/>
<evidence type="ECO:0000313" key="7">
    <source>
        <dbReference type="Proteomes" id="UP000467124"/>
    </source>
</evidence>
<dbReference type="GO" id="GO:0005829">
    <property type="term" value="C:cytosol"/>
    <property type="evidence" value="ECO:0007669"/>
    <property type="project" value="TreeGrafter"/>
</dbReference>
<dbReference type="InterPro" id="IPR051607">
    <property type="entry name" value="Metallo-dep_hydrolases"/>
</dbReference>